<comment type="caution">
    <text evidence="1">The sequence shown here is derived from an EMBL/GenBank/DDBJ whole genome shotgun (WGS) entry which is preliminary data.</text>
</comment>
<proteinExistence type="predicted"/>
<evidence type="ECO:0000313" key="1">
    <source>
        <dbReference type="EMBL" id="CAB4027623.1"/>
    </source>
</evidence>
<name>A0A7D9JE29_PARCT</name>
<keyword evidence="2" id="KW-1185">Reference proteome</keyword>
<accession>A0A7D9JE29</accession>
<feature type="non-terminal residue" evidence="1">
    <location>
        <position position="1"/>
    </location>
</feature>
<gene>
    <name evidence="1" type="ORF">PACLA_8A082067</name>
</gene>
<dbReference type="AlphaFoldDB" id="A0A7D9JE29"/>
<dbReference type="EMBL" id="CACRXK020014914">
    <property type="protein sequence ID" value="CAB4027623.1"/>
    <property type="molecule type" value="Genomic_DNA"/>
</dbReference>
<dbReference type="Proteomes" id="UP001152795">
    <property type="component" value="Unassembled WGS sequence"/>
</dbReference>
<reference evidence="1" key="1">
    <citation type="submission" date="2020-04" db="EMBL/GenBank/DDBJ databases">
        <authorList>
            <person name="Alioto T."/>
            <person name="Alioto T."/>
            <person name="Gomez Garrido J."/>
        </authorList>
    </citation>
    <scope>NUCLEOTIDE SEQUENCE</scope>
    <source>
        <strain evidence="1">A484AB</strain>
    </source>
</reference>
<sequence>TDEQSPSTINLLQFWTADNSISGGARLVVDLLADQTKTLPESGACFHQIRLPSCHNDFLAFKRAMDVALGFGAKGYGQF</sequence>
<protein>
    <submittedName>
        <fullName evidence="1">Uncharacterized protein</fullName>
    </submittedName>
</protein>
<evidence type="ECO:0000313" key="2">
    <source>
        <dbReference type="Proteomes" id="UP001152795"/>
    </source>
</evidence>
<organism evidence="1 2">
    <name type="scientific">Paramuricea clavata</name>
    <name type="common">Red gorgonian</name>
    <name type="synonym">Violescent sea-whip</name>
    <dbReference type="NCBI Taxonomy" id="317549"/>
    <lineage>
        <taxon>Eukaryota</taxon>
        <taxon>Metazoa</taxon>
        <taxon>Cnidaria</taxon>
        <taxon>Anthozoa</taxon>
        <taxon>Octocorallia</taxon>
        <taxon>Malacalcyonacea</taxon>
        <taxon>Plexauridae</taxon>
        <taxon>Paramuricea</taxon>
    </lineage>
</organism>